<keyword evidence="1" id="KW-0472">Membrane</keyword>
<protein>
    <submittedName>
        <fullName evidence="2">Uncharacterized protein</fullName>
    </submittedName>
</protein>
<feature type="transmembrane region" description="Helical" evidence="1">
    <location>
        <begin position="15"/>
        <end position="35"/>
    </location>
</feature>
<keyword evidence="1" id="KW-0812">Transmembrane</keyword>
<accession>A0A8S5SDV5</accession>
<name>A0A8S5SDV5_9CAUD</name>
<sequence>MKKFFKKVSNIITKFRLPISTVAIAIVGGISGFFFDSVLFGINPVFAASVEALVLSMIYVALETKAPKLN</sequence>
<reference evidence="2" key="1">
    <citation type="journal article" date="2021" name="Proc. Natl. Acad. Sci. U.S.A.">
        <title>A Catalog of Tens of Thousands of Viruses from Human Metagenomes Reveals Hidden Associations with Chronic Diseases.</title>
        <authorList>
            <person name="Tisza M.J."/>
            <person name="Buck C.B."/>
        </authorList>
    </citation>
    <scope>NUCLEOTIDE SEQUENCE</scope>
    <source>
        <strain evidence="2">Ctnpt50</strain>
    </source>
</reference>
<keyword evidence="1" id="KW-1133">Transmembrane helix</keyword>
<organism evidence="2">
    <name type="scientific">Siphoviridae sp. ctnpt50</name>
    <dbReference type="NCBI Taxonomy" id="2827941"/>
    <lineage>
        <taxon>Viruses</taxon>
        <taxon>Duplodnaviria</taxon>
        <taxon>Heunggongvirae</taxon>
        <taxon>Uroviricota</taxon>
        <taxon>Caudoviricetes</taxon>
    </lineage>
</organism>
<evidence type="ECO:0000313" key="2">
    <source>
        <dbReference type="EMBL" id="DAF49150.1"/>
    </source>
</evidence>
<dbReference type="EMBL" id="BK032577">
    <property type="protein sequence ID" value="DAF49150.1"/>
    <property type="molecule type" value="Genomic_DNA"/>
</dbReference>
<feature type="transmembrane region" description="Helical" evidence="1">
    <location>
        <begin position="41"/>
        <end position="62"/>
    </location>
</feature>
<evidence type="ECO:0000256" key="1">
    <source>
        <dbReference type="SAM" id="Phobius"/>
    </source>
</evidence>
<proteinExistence type="predicted"/>